<reference evidence="2 3" key="1">
    <citation type="submission" date="2012-06" db="EMBL/GenBank/DDBJ databases">
        <title>The complete chromosome of genome of Turneriella parva DSM 21527.</title>
        <authorList>
            <consortium name="US DOE Joint Genome Institute (JGI-PGF)"/>
            <person name="Lucas S."/>
            <person name="Han J."/>
            <person name="Lapidus A."/>
            <person name="Bruce D."/>
            <person name="Goodwin L."/>
            <person name="Pitluck S."/>
            <person name="Peters L."/>
            <person name="Kyrpides N."/>
            <person name="Mavromatis K."/>
            <person name="Ivanova N."/>
            <person name="Mikhailova N."/>
            <person name="Chertkov O."/>
            <person name="Detter J.C."/>
            <person name="Tapia R."/>
            <person name="Han C."/>
            <person name="Land M."/>
            <person name="Hauser L."/>
            <person name="Markowitz V."/>
            <person name="Cheng J.-F."/>
            <person name="Hugenholtz P."/>
            <person name="Woyke T."/>
            <person name="Wu D."/>
            <person name="Gronow S."/>
            <person name="Wellnitz S."/>
            <person name="Brambilla E."/>
            <person name="Klenk H.-P."/>
            <person name="Eisen J.A."/>
        </authorList>
    </citation>
    <scope>NUCLEOTIDE SEQUENCE [LARGE SCALE GENOMIC DNA]</scope>
    <source>
        <strain evidence="3">ATCC BAA-1111 / DSM 21527 / NCTC 11395 / H</strain>
    </source>
</reference>
<dbReference type="InterPro" id="IPR007159">
    <property type="entry name" value="SpoVT-AbrB_dom"/>
</dbReference>
<dbReference type="RefSeq" id="WP_014804484.1">
    <property type="nucleotide sequence ID" value="NC_018020.1"/>
</dbReference>
<feature type="domain" description="SpoVT-AbrB" evidence="1">
    <location>
        <begin position="6"/>
        <end position="49"/>
    </location>
</feature>
<dbReference type="STRING" id="869212.Turpa_3350"/>
<evidence type="ECO:0000313" key="2">
    <source>
        <dbReference type="EMBL" id="AFM13988.1"/>
    </source>
</evidence>
<dbReference type="Proteomes" id="UP000006048">
    <property type="component" value="Chromosome"/>
</dbReference>
<name>I4B9N1_TURPD</name>
<dbReference type="SMART" id="SM00966">
    <property type="entry name" value="SpoVT_AbrB"/>
    <property type="match status" value="1"/>
</dbReference>
<evidence type="ECO:0000259" key="1">
    <source>
        <dbReference type="SMART" id="SM00966"/>
    </source>
</evidence>
<proteinExistence type="predicted"/>
<sequence length="82" mass="9486">MILQIVKVGNSKGLRIPKSILEQYHIEEEVDVTSTKDGLLLKPIKSKARAGWAKKFKEMATNRDDRLLMPDFTDAADRDWQW</sequence>
<dbReference type="EMBL" id="CP002959">
    <property type="protein sequence ID" value="AFM13988.1"/>
    <property type="molecule type" value="Genomic_DNA"/>
</dbReference>
<dbReference type="Gene3D" id="2.10.260.10">
    <property type="match status" value="1"/>
</dbReference>
<dbReference type="GO" id="GO:0003677">
    <property type="term" value="F:DNA binding"/>
    <property type="evidence" value="ECO:0007669"/>
    <property type="project" value="InterPro"/>
</dbReference>
<dbReference type="OrthoDB" id="9795766at2"/>
<gene>
    <name evidence="2" type="ordered locus">Turpa_3350</name>
</gene>
<dbReference type="Pfam" id="PF04014">
    <property type="entry name" value="MazE_antitoxin"/>
    <property type="match status" value="1"/>
</dbReference>
<dbReference type="HOGENOM" id="CLU_150554_3_0_12"/>
<evidence type="ECO:0000313" key="3">
    <source>
        <dbReference type="Proteomes" id="UP000006048"/>
    </source>
</evidence>
<organism evidence="2 3">
    <name type="scientific">Turneriella parva (strain ATCC BAA-1111 / DSM 21527 / NCTC 11395 / H)</name>
    <name type="common">Leptospira parva</name>
    <dbReference type="NCBI Taxonomy" id="869212"/>
    <lineage>
        <taxon>Bacteria</taxon>
        <taxon>Pseudomonadati</taxon>
        <taxon>Spirochaetota</taxon>
        <taxon>Spirochaetia</taxon>
        <taxon>Leptospirales</taxon>
        <taxon>Leptospiraceae</taxon>
        <taxon>Turneriella</taxon>
    </lineage>
</organism>
<accession>I4B9N1</accession>
<dbReference type="InterPro" id="IPR037914">
    <property type="entry name" value="SpoVT-AbrB_sf"/>
</dbReference>
<dbReference type="KEGG" id="tpx:Turpa_3350"/>
<dbReference type="SUPFAM" id="SSF89447">
    <property type="entry name" value="AbrB/MazE/MraZ-like"/>
    <property type="match status" value="1"/>
</dbReference>
<dbReference type="AlphaFoldDB" id="I4B9N1"/>
<keyword evidence="3" id="KW-1185">Reference proteome</keyword>
<protein>
    <submittedName>
        <fullName evidence="2">Transcriptional regulator/antitoxin, MazE</fullName>
    </submittedName>
</protein>